<dbReference type="AlphaFoldDB" id="A0AAN8S3M9"/>
<protein>
    <submittedName>
        <fullName evidence="2">Uncharacterized protein</fullName>
    </submittedName>
</protein>
<accession>A0AAN8S3M9</accession>
<gene>
    <name evidence="2" type="ORF">RUM43_011385</name>
</gene>
<evidence type="ECO:0000256" key="1">
    <source>
        <dbReference type="SAM" id="Phobius"/>
    </source>
</evidence>
<keyword evidence="1" id="KW-0812">Transmembrane</keyword>
<name>A0AAN8S3M9_POLSC</name>
<keyword evidence="1" id="KW-1133">Transmembrane helix</keyword>
<feature type="transmembrane region" description="Helical" evidence="1">
    <location>
        <begin position="39"/>
        <end position="63"/>
    </location>
</feature>
<evidence type="ECO:0000313" key="3">
    <source>
        <dbReference type="Proteomes" id="UP001372834"/>
    </source>
</evidence>
<keyword evidence="1" id="KW-0472">Membrane</keyword>
<proteinExistence type="predicted"/>
<sequence>MYKTVRHGENSLQYKILAQQEDGGIPNVKHRRSTRGKTAGIITIVLLLVCGVIATAVLVPLILTNDFITLTGTFQKFLSLKNSIRQGRVQEVGRIKKVAQLLTPWSWWQSQRFYTCDSYM</sequence>
<dbReference type="Proteomes" id="UP001372834">
    <property type="component" value="Unassembled WGS sequence"/>
</dbReference>
<organism evidence="2 3">
    <name type="scientific">Polyplax serrata</name>
    <name type="common">Common mouse louse</name>
    <dbReference type="NCBI Taxonomy" id="468196"/>
    <lineage>
        <taxon>Eukaryota</taxon>
        <taxon>Metazoa</taxon>
        <taxon>Ecdysozoa</taxon>
        <taxon>Arthropoda</taxon>
        <taxon>Hexapoda</taxon>
        <taxon>Insecta</taxon>
        <taxon>Pterygota</taxon>
        <taxon>Neoptera</taxon>
        <taxon>Paraneoptera</taxon>
        <taxon>Psocodea</taxon>
        <taxon>Troctomorpha</taxon>
        <taxon>Phthiraptera</taxon>
        <taxon>Anoplura</taxon>
        <taxon>Polyplacidae</taxon>
        <taxon>Polyplax</taxon>
    </lineage>
</organism>
<dbReference type="EMBL" id="JAWJWE010000039">
    <property type="protein sequence ID" value="KAK6621079.1"/>
    <property type="molecule type" value="Genomic_DNA"/>
</dbReference>
<comment type="caution">
    <text evidence="2">The sequence shown here is derived from an EMBL/GenBank/DDBJ whole genome shotgun (WGS) entry which is preliminary data.</text>
</comment>
<evidence type="ECO:0000313" key="2">
    <source>
        <dbReference type="EMBL" id="KAK6621079.1"/>
    </source>
</evidence>
<reference evidence="2 3" key="1">
    <citation type="submission" date="2023-10" db="EMBL/GenBank/DDBJ databases">
        <title>Genomes of two closely related lineages of the louse Polyplax serrata with different host specificities.</title>
        <authorList>
            <person name="Martinu J."/>
            <person name="Tarabai H."/>
            <person name="Stefka J."/>
            <person name="Hypsa V."/>
        </authorList>
    </citation>
    <scope>NUCLEOTIDE SEQUENCE [LARGE SCALE GENOMIC DNA]</scope>
    <source>
        <strain evidence="2">HR10_N</strain>
    </source>
</reference>